<name>A0A914KUR4_MELIC</name>
<evidence type="ECO:0000313" key="2">
    <source>
        <dbReference type="WBParaSite" id="Minc3s00124g05303"/>
    </source>
</evidence>
<sequence>MSTSQPIFIFEKFLEKHLRYTKKRYINAYYGFREELKTRLNLGDADSVYKHINSLFRYFPLCALVVGEEI</sequence>
<protein>
    <submittedName>
        <fullName evidence="2">Uncharacterized protein</fullName>
    </submittedName>
</protein>
<dbReference type="WBParaSite" id="Minc3s00124g05303">
    <property type="protein sequence ID" value="Minc3s00124g05303"/>
    <property type="gene ID" value="Minc3s00124g05303"/>
</dbReference>
<dbReference type="AlphaFoldDB" id="A0A914KUR4"/>
<keyword evidence="1" id="KW-1185">Reference proteome</keyword>
<dbReference type="InterPro" id="IPR029052">
    <property type="entry name" value="Metallo-depent_PP-like"/>
</dbReference>
<proteinExistence type="predicted"/>
<evidence type="ECO:0000313" key="1">
    <source>
        <dbReference type="Proteomes" id="UP000887563"/>
    </source>
</evidence>
<accession>A0A914KUR4</accession>
<reference evidence="2" key="1">
    <citation type="submission" date="2022-11" db="UniProtKB">
        <authorList>
            <consortium name="WormBaseParasite"/>
        </authorList>
    </citation>
    <scope>IDENTIFICATION</scope>
</reference>
<dbReference type="Gene3D" id="3.60.21.10">
    <property type="match status" value="1"/>
</dbReference>
<dbReference type="Proteomes" id="UP000887563">
    <property type="component" value="Unplaced"/>
</dbReference>
<organism evidence="1 2">
    <name type="scientific">Meloidogyne incognita</name>
    <name type="common">Southern root-knot nematode worm</name>
    <name type="synonym">Oxyuris incognita</name>
    <dbReference type="NCBI Taxonomy" id="6306"/>
    <lineage>
        <taxon>Eukaryota</taxon>
        <taxon>Metazoa</taxon>
        <taxon>Ecdysozoa</taxon>
        <taxon>Nematoda</taxon>
        <taxon>Chromadorea</taxon>
        <taxon>Rhabditida</taxon>
        <taxon>Tylenchina</taxon>
        <taxon>Tylenchomorpha</taxon>
        <taxon>Tylenchoidea</taxon>
        <taxon>Meloidogynidae</taxon>
        <taxon>Meloidogyninae</taxon>
        <taxon>Meloidogyne</taxon>
        <taxon>Meloidogyne incognita group</taxon>
    </lineage>
</organism>